<sequence>MRLSGTALNHLPSILCEPKVLILQPGRTKAAEAVNVARAQEKLALLPVQLDDHWILLIIDPKGNAVYHIDPARGSAASNNSQQSLYAIHPQLQSLTWKTIPCDQEGQWVDPSIDVVICAMEFIYRNPIPELLLRHVDEKIWRSILAQAFLTDERPIQDKRTWGGTQERDVWVRLGQLHQELRCAVNQLNSVSEAVHTIKTIIDIQNQVPTEGRYLRSLQSDLKTFTQIVSLTGQIETYEDLGPSLDLTTIVHKPQERIAHELQYMGSRKSRMTILKRMEDRATQDEQILRKATLVIGDEMMTLMTQKQTEILESRRG</sequence>
<dbReference type="SUPFAM" id="SSF54001">
    <property type="entry name" value="Cysteine proteinases"/>
    <property type="match status" value="1"/>
</dbReference>
<evidence type="ECO:0000313" key="1">
    <source>
        <dbReference type="EMBL" id="KAK5048801.1"/>
    </source>
</evidence>
<organism evidence="1 2">
    <name type="scientific">Exophiala sideris</name>
    <dbReference type="NCBI Taxonomy" id="1016849"/>
    <lineage>
        <taxon>Eukaryota</taxon>
        <taxon>Fungi</taxon>
        <taxon>Dikarya</taxon>
        <taxon>Ascomycota</taxon>
        <taxon>Pezizomycotina</taxon>
        <taxon>Eurotiomycetes</taxon>
        <taxon>Chaetothyriomycetidae</taxon>
        <taxon>Chaetothyriales</taxon>
        <taxon>Herpotrichiellaceae</taxon>
        <taxon>Exophiala</taxon>
    </lineage>
</organism>
<reference evidence="1 2" key="1">
    <citation type="submission" date="2023-08" db="EMBL/GenBank/DDBJ databases">
        <title>Black Yeasts Isolated from many extreme environments.</title>
        <authorList>
            <person name="Coleine C."/>
            <person name="Stajich J.E."/>
            <person name="Selbmann L."/>
        </authorList>
    </citation>
    <scope>NUCLEOTIDE SEQUENCE [LARGE SCALE GENOMIC DNA]</scope>
    <source>
        <strain evidence="1 2">CCFEE 6328</strain>
    </source>
</reference>
<comment type="caution">
    <text evidence="1">The sequence shown here is derived from an EMBL/GenBank/DDBJ whole genome shotgun (WGS) entry which is preliminary data.</text>
</comment>
<dbReference type="InterPro" id="IPR038765">
    <property type="entry name" value="Papain-like_cys_pep_sf"/>
</dbReference>
<name>A0ABR0IVD0_9EURO</name>
<dbReference type="EMBL" id="JAVRRF010000051">
    <property type="protein sequence ID" value="KAK5048801.1"/>
    <property type="molecule type" value="Genomic_DNA"/>
</dbReference>
<accession>A0ABR0IVD0</accession>
<gene>
    <name evidence="1" type="ORF">LTR69_011264</name>
</gene>
<evidence type="ECO:0000313" key="2">
    <source>
        <dbReference type="Proteomes" id="UP001345691"/>
    </source>
</evidence>
<dbReference type="Proteomes" id="UP001345691">
    <property type="component" value="Unassembled WGS sequence"/>
</dbReference>
<protein>
    <recommendedName>
        <fullName evidence="3">Ubiquitin-like protease family profile domain-containing protein</fullName>
    </recommendedName>
</protein>
<keyword evidence="2" id="KW-1185">Reference proteome</keyword>
<proteinExistence type="predicted"/>
<evidence type="ECO:0008006" key="3">
    <source>
        <dbReference type="Google" id="ProtNLM"/>
    </source>
</evidence>